<evidence type="ECO:0000313" key="2">
    <source>
        <dbReference type="EMBL" id="EQD52288.1"/>
    </source>
</evidence>
<dbReference type="InterPro" id="IPR006597">
    <property type="entry name" value="Sel1-like"/>
</dbReference>
<comment type="caution">
    <text evidence="1">The sequence shown here is derived from an EMBL/GenBank/DDBJ whole genome shotgun (WGS) entry which is preliminary data.</text>
</comment>
<organism evidence="1">
    <name type="scientific">mine drainage metagenome</name>
    <dbReference type="NCBI Taxonomy" id="410659"/>
    <lineage>
        <taxon>unclassified sequences</taxon>
        <taxon>metagenomes</taxon>
        <taxon>ecological metagenomes</taxon>
    </lineage>
</organism>
<gene>
    <name evidence="2" type="ORF">B1A_12761</name>
    <name evidence="1" type="ORF">B2A_15633</name>
</gene>
<dbReference type="SMART" id="SM00671">
    <property type="entry name" value="SEL1"/>
    <property type="match status" value="2"/>
</dbReference>
<proteinExistence type="predicted"/>
<dbReference type="EMBL" id="AUZZ01011369">
    <property type="protein sequence ID" value="EQD26460.1"/>
    <property type="molecule type" value="Genomic_DNA"/>
</dbReference>
<reference evidence="1" key="2">
    <citation type="journal article" date="2014" name="ISME J.">
        <title>Microbial stratification in low pH oxic and suboxic macroscopic growths along an acid mine drainage.</title>
        <authorList>
            <person name="Mendez-Garcia C."/>
            <person name="Mesa V."/>
            <person name="Sprenger R.R."/>
            <person name="Richter M."/>
            <person name="Diez M.S."/>
            <person name="Solano J."/>
            <person name="Bargiela R."/>
            <person name="Golyshina O.V."/>
            <person name="Manteca A."/>
            <person name="Ramos J.L."/>
            <person name="Gallego J.R."/>
            <person name="Llorente I."/>
            <person name="Martins Dos Santos V.A."/>
            <person name="Jensen O.N."/>
            <person name="Pelaez A.I."/>
            <person name="Sanchez J."/>
            <person name="Ferrer M."/>
        </authorList>
    </citation>
    <scope>NUCLEOTIDE SEQUENCE</scope>
</reference>
<accession>T0Z9J7</accession>
<dbReference type="Gene3D" id="1.25.40.10">
    <property type="entry name" value="Tetratricopeptide repeat domain"/>
    <property type="match status" value="1"/>
</dbReference>
<evidence type="ECO:0000313" key="1">
    <source>
        <dbReference type="EMBL" id="EQD26460.1"/>
    </source>
</evidence>
<dbReference type="AlphaFoldDB" id="T0Z9J7"/>
<dbReference type="EMBL" id="AUZX01009296">
    <property type="protein sequence ID" value="EQD52288.1"/>
    <property type="molecule type" value="Genomic_DNA"/>
</dbReference>
<evidence type="ECO:0008006" key="3">
    <source>
        <dbReference type="Google" id="ProtNLM"/>
    </source>
</evidence>
<dbReference type="PANTHER" id="PTHR43628:SF1">
    <property type="entry name" value="CHITIN SYNTHASE REGULATORY FACTOR 2-RELATED"/>
    <property type="match status" value="1"/>
</dbReference>
<dbReference type="PANTHER" id="PTHR43628">
    <property type="entry name" value="ACTIVATOR OF C KINASE PROTEIN 1-RELATED"/>
    <property type="match status" value="1"/>
</dbReference>
<dbReference type="Pfam" id="PF08238">
    <property type="entry name" value="Sel1"/>
    <property type="match status" value="2"/>
</dbReference>
<dbReference type="SUPFAM" id="SSF81901">
    <property type="entry name" value="HCP-like"/>
    <property type="match status" value="1"/>
</dbReference>
<protein>
    <recommendedName>
        <fullName evidence="3">Sel1 repeat family protein</fullName>
    </recommendedName>
</protein>
<sequence length="199" mass="21623">MMRVHAQTPLNVAAPMLQQANAGNPQRVRQMAQQTAALMQQANAGNPQAENTLGADYSNGVGGLPLDPAKAAYWIKQSAKQGYAAAEYNMGWYYENGMDDLPKDLAKAAYWYRQCAAQNFLFCLARLRHVQQMAQPVAAATPPPAQPAAPAVTALVADNQQALQNLQRFWTLYFQASNAQVVDFGEPALVRPVDFGGTP</sequence>
<reference evidence="1" key="1">
    <citation type="submission" date="2013-08" db="EMBL/GenBank/DDBJ databases">
        <authorList>
            <person name="Mendez C."/>
            <person name="Richter M."/>
            <person name="Ferrer M."/>
            <person name="Sanchez J."/>
        </authorList>
    </citation>
    <scope>NUCLEOTIDE SEQUENCE</scope>
</reference>
<name>T0Z9J7_9ZZZZ</name>
<dbReference type="InterPro" id="IPR011990">
    <property type="entry name" value="TPR-like_helical_dom_sf"/>
</dbReference>
<dbReference type="InterPro" id="IPR052945">
    <property type="entry name" value="Mitotic_Regulator"/>
</dbReference>